<evidence type="ECO:0000256" key="1">
    <source>
        <dbReference type="ARBA" id="ARBA00023015"/>
    </source>
</evidence>
<dbReference type="EMBL" id="PKUR01000002">
    <property type="protein sequence ID" value="PLW86196.1"/>
    <property type="molecule type" value="Genomic_DNA"/>
</dbReference>
<evidence type="ECO:0000313" key="6">
    <source>
        <dbReference type="Proteomes" id="UP000235162"/>
    </source>
</evidence>
<dbReference type="AlphaFoldDB" id="A0AAP8ME91"/>
<keyword evidence="6" id="KW-1185">Reference proteome</keyword>
<protein>
    <submittedName>
        <fullName evidence="5">LacI family DNA-binding transcriptional regulator</fullName>
    </submittedName>
</protein>
<reference evidence="5 6" key="1">
    <citation type="submission" date="2018-01" db="EMBL/GenBank/DDBJ databases">
        <title>The draft genome sequence of Halioglobus japonicus S1-36.</title>
        <authorList>
            <person name="Du Z.-J."/>
            <person name="Shi M.-J."/>
        </authorList>
    </citation>
    <scope>NUCLEOTIDE SEQUENCE [LARGE SCALE GENOMIC DNA]</scope>
    <source>
        <strain evidence="5 6">S1-36</strain>
    </source>
</reference>
<dbReference type="Gene3D" id="1.10.260.40">
    <property type="entry name" value="lambda repressor-like DNA-binding domains"/>
    <property type="match status" value="1"/>
</dbReference>
<dbReference type="Proteomes" id="UP000235162">
    <property type="component" value="Unassembled WGS sequence"/>
</dbReference>
<dbReference type="Gene3D" id="3.40.50.2300">
    <property type="match status" value="2"/>
</dbReference>
<dbReference type="GO" id="GO:0003700">
    <property type="term" value="F:DNA-binding transcription factor activity"/>
    <property type="evidence" value="ECO:0007669"/>
    <property type="project" value="TreeGrafter"/>
</dbReference>
<dbReference type="PANTHER" id="PTHR30146">
    <property type="entry name" value="LACI-RELATED TRANSCRIPTIONAL REPRESSOR"/>
    <property type="match status" value="1"/>
</dbReference>
<dbReference type="PRINTS" id="PR00036">
    <property type="entry name" value="HTHLACI"/>
</dbReference>
<dbReference type="InterPro" id="IPR046335">
    <property type="entry name" value="LacI/GalR-like_sensor"/>
</dbReference>
<name>A0AAP8ME91_9GAMM</name>
<dbReference type="Pfam" id="PF00356">
    <property type="entry name" value="LacI"/>
    <property type="match status" value="1"/>
</dbReference>
<dbReference type="PROSITE" id="PS00356">
    <property type="entry name" value="HTH_LACI_1"/>
    <property type="match status" value="1"/>
</dbReference>
<dbReference type="SUPFAM" id="SSF53822">
    <property type="entry name" value="Periplasmic binding protein-like I"/>
    <property type="match status" value="1"/>
</dbReference>
<keyword evidence="2 5" id="KW-0238">DNA-binding</keyword>
<evidence type="ECO:0000313" key="5">
    <source>
        <dbReference type="EMBL" id="PLW86196.1"/>
    </source>
</evidence>
<proteinExistence type="predicted"/>
<evidence type="ECO:0000256" key="2">
    <source>
        <dbReference type="ARBA" id="ARBA00023125"/>
    </source>
</evidence>
<dbReference type="PANTHER" id="PTHR30146:SF153">
    <property type="entry name" value="LACTOSE OPERON REPRESSOR"/>
    <property type="match status" value="1"/>
</dbReference>
<dbReference type="InterPro" id="IPR028082">
    <property type="entry name" value="Peripla_BP_I"/>
</dbReference>
<dbReference type="CDD" id="cd01392">
    <property type="entry name" value="HTH_LacI"/>
    <property type="match status" value="1"/>
</dbReference>
<keyword evidence="1" id="KW-0805">Transcription regulation</keyword>
<dbReference type="SUPFAM" id="SSF47413">
    <property type="entry name" value="lambda repressor-like DNA-binding domains"/>
    <property type="match status" value="1"/>
</dbReference>
<dbReference type="GO" id="GO:0000976">
    <property type="term" value="F:transcription cis-regulatory region binding"/>
    <property type="evidence" value="ECO:0007669"/>
    <property type="project" value="TreeGrafter"/>
</dbReference>
<dbReference type="Pfam" id="PF13377">
    <property type="entry name" value="Peripla_BP_3"/>
    <property type="match status" value="1"/>
</dbReference>
<gene>
    <name evidence="5" type="ORF">C0029_07095</name>
</gene>
<keyword evidence="3" id="KW-0804">Transcription</keyword>
<dbReference type="RefSeq" id="WP_084198833.1">
    <property type="nucleotide sequence ID" value="NZ_BMYL01000002.1"/>
</dbReference>
<dbReference type="PROSITE" id="PS50932">
    <property type="entry name" value="HTH_LACI_2"/>
    <property type="match status" value="1"/>
</dbReference>
<feature type="domain" description="HTH lacI-type" evidence="4">
    <location>
        <begin position="5"/>
        <end position="59"/>
    </location>
</feature>
<accession>A0AAP8ME91</accession>
<comment type="caution">
    <text evidence="5">The sequence shown here is derived from an EMBL/GenBank/DDBJ whole genome shotgun (WGS) entry which is preliminary data.</text>
</comment>
<sequence>MKAKATIKDVAKLAGVSFKTVSRVINREPSVGEAMQEKVWKAIEELDYQPNLSARQLRGSASFIAFIYDNPNSHYVIEMQHGILKECQSNGFELLIHPVDATGEGLVDELLKVASNSHIAGLILTPPFSESDEVVSILAERGVKFTRIISGDRDPDQYGPKVFIDDYRAAYKITQYLIGLGHRRIAFLGGEEEHLSSVTRMQGYKAALEANNVSPEDGLVLPGEYNFDSGTDRTRSLLTLDPPPTAIFACNDEIAAGALFAARIQQVPVPQQLSIIGFEDSPFSRQSWPKLTTAHQPNPEIAETATRLLIDLVRASRQGTDNQVADQGFQPQLIVRDSTCPR</sequence>
<dbReference type="SMART" id="SM00354">
    <property type="entry name" value="HTH_LACI"/>
    <property type="match status" value="1"/>
</dbReference>
<dbReference type="InterPro" id="IPR000843">
    <property type="entry name" value="HTH_LacI"/>
</dbReference>
<evidence type="ECO:0000259" key="4">
    <source>
        <dbReference type="PROSITE" id="PS50932"/>
    </source>
</evidence>
<dbReference type="CDD" id="cd01545">
    <property type="entry name" value="PBP1_SalR"/>
    <property type="match status" value="1"/>
</dbReference>
<dbReference type="InterPro" id="IPR010982">
    <property type="entry name" value="Lambda_DNA-bd_dom_sf"/>
</dbReference>
<evidence type="ECO:0000256" key="3">
    <source>
        <dbReference type="ARBA" id="ARBA00023163"/>
    </source>
</evidence>
<dbReference type="KEGG" id="hja:BST95_08045"/>
<organism evidence="5 6">
    <name type="scientific">Halioglobus japonicus</name>
    <dbReference type="NCBI Taxonomy" id="930805"/>
    <lineage>
        <taxon>Bacteria</taxon>
        <taxon>Pseudomonadati</taxon>
        <taxon>Pseudomonadota</taxon>
        <taxon>Gammaproteobacteria</taxon>
        <taxon>Cellvibrionales</taxon>
        <taxon>Halieaceae</taxon>
        <taxon>Halioglobus</taxon>
    </lineage>
</organism>